<dbReference type="PROSITE" id="PS51186">
    <property type="entry name" value="GNAT"/>
    <property type="match status" value="1"/>
</dbReference>
<dbReference type="AlphaFoldDB" id="A0AAE6BI26"/>
<reference evidence="4 5" key="1">
    <citation type="submission" date="2019-04" db="EMBL/GenBank/DDBJ databases">
        <title>Complete genome sequence of Agrobacterium tumefaciens CFBP5877.</title>
        <authorList>
            <person name="Huang Y.-Y."/>
            <person name="Chiang H.-Y."/>
            <person name="Chou L."/>
            <person name="Lai E.-M."/>
            <person name="Kuo C.-H."/>
        </authorList>
    </citation>
    <scope>NUCLEOTIDE SEQUENCE [LARGE SCALE GENOMIC DNA]</scope>
    <source>
        <strain evidence="4 5">CFBP5877</strain>
        <plasmid evidence="5">patcfbp5877a</plasmid>
    </source>
</reference>
<dbReference type="Gene3D" id="3.40.630.30">
    <property type="match status" value="1"/>
</dbReference>
<geneLocation type="plasmid" evidence="5">
    <name>patcfbp5877a</name>
</geneLocation>
<gene>
    <name evidence="4" type="ORF">CFBP5877_24815</name>
</gene>
<dbReference type="InterPro" id="IPR000182">
    <property type="entry name" value="GNAT_dom"/>
</dbReference>
<evidence type="ECO:0000313" key="4">
    <source>
        <dbReference type="EMBL" id="QCL82363.1"/>
    </source>
</evidence>
<proteinExistence type="predicted"/>
<evidence type="ECO:0000256" key="2">
    <source>
        <dbReference type="ARBA" id="ARBA00023315"/>
    </source>
</evidence>
<dbReference type="CDD" id="cd04301">
    <property type="entry name" value="NAT_SF"/>
    <property type="match status" value="1"/>
</dbReference>
<name>A0AAE6BI26_AGRTU</name>
<evidence type="ECO:0000259" key="3">
    <source>
        <dbReference type="PROSITE" id="PS51186"/>
    </source>
</evidence>
<sequence>MSYVLDQQPASGRDQDLRAALQAAGLPIDDLEQSGRTFFRFADKGQIVGFGGLEPYGDCALLRSVVVLPEQRGRGYGEAISRRLLDEAGRGGARTVYLLTQSAAAFFEHLGFVKVERTAAPETILQTRQAASLCPASAGLFAKSI</sequence>
<evidence type="ECO:0000256" key="1">
    <source>
        <dbReference type="ARBA" id="ARBA00022679"/>
    </source>
</evidence>
<dbReference type="PANTHER" id="PTHR43877">
    <property type="entry name" value="AMINOALKYLPHOSPHONATE N-ACETYLTRANSFERASE-RELATED-RELATED"/>
    <property type="match status" value="1"/>
</dbReference>
<dbReference type="InterPro" id="IPR050832">
    <property type="entry name" value="Bact_Acetyltransf"/>
</dbReference>
<feature type="domain" description="N-acetyltransferase" evidence="3">
    <location>
        <begin position="1"/>
        <end position="145"/>
    </location>
</feature>
<keyword evidence="1" id="KW-0808">Transferase</keyword>
<dbReference type="EMBL" id="CP039899">
    <property type="protein sequence ID" value="QCL82363.1"/>
    <property type="molecule type" value="Genomic_DNA"/>
</dbReference>
<dbReference type="RefSeq" id="WP_080830401.1">
    <property type="nucleotide sequence ID" value="NZ_CP039890.1"/>
</dbReference>
<dbReference type="GO" id="GO:0016747">
    <property type="term" value="F:acyltransferase activity, transferring groups other than amino-acyl groups"/>
    <property type="evidence" value="ECO:0007669"/>
    <property type="project" value="InterPro"/>
</dbReference>
<protein>
    <submittedName>
        <fullName evidence="4">GNAT family N-acetyltransferase</fullName>
    </submittedName>
</protein>
<dbReference type="Pfam" id="PF13508">
    <property type="entry name" value="Acetyltransf_7"/>
    <property type="match status" value="1"/>
</dbReference>
<keyword evidence="2" id="KW-0012">Acyltransferase</keyword>
<keyword evidence="4" id="KW-0614">Plasmid</keyword>
<accession>A0AAE6BI26</accession>
<dbReference type="NCBIfam" id="NF040501">
    <property type="entry name" value="resist_ArsN2"/>
    <property type="match status" value="1"/>
</dbReference>
<organism evidence="4 5">
    <name type="scientific">Agrobacterium tumefaciens</name>
    <dbReference type="NCBI Taxonomy" id="358"/>
    <lineage>
        <taxon>Bacteria</taxon>
        <taxon>Pseudomonadati</taxon>
        <taxon>Pseudomonadota</taxon>
        <taxon>Alphaproteobacteria</taxon>
        <taxon>Hyphomicrobiales</taxon>
        <taxon>Rhizobiaceae</taxon>
        <taxon>Rhizobium/Agrobacterium group</taxon>
        <taxon>Agrobacterium</taxon>
        <taxon>Agrobacterium tumefaciens complex</taxon>
    </lineage>
</organism>
<evidence type="ECO:0000313" key="5">
    <source>
        <dbReference type="Proteomes" id="UP000298579"/>
    </source>
</evidence>
<dbReference type="InterPro" id="IPR016181">
    <property type="entry name" value="Acyl_CoA_acyltransferase"/>
</dbReference>
<dbReference type="Proteomes" id="UP000298579">
    <property type="component" value="Plasmid pAtCFBP5877a"/>
</dbReference>
<dbReference type="SUPFAM" id="SSF55729">
    <property type="entry name" value="Acyl-CoA N-acyltransferases (Nat)"/>
    <property type="match status" value="1"/>
</dbReference>